<evidence type="ECO:0000256" key="1">
    <source>
        <dbReference type="SAM" id="MobiDB-lite"/>
    </source>
</evidence>
<dbReference type="Proteomes" id="UP000197468">
    <property type="component" value="Unassembled WGS sequence"/>
</dbReference>
<protein>
    <submittedName>
        <fullName evidence="2">Uncharacterized protein</fullName>
    </submittedName>
</protein>
<keyword evidence="3" id="KW-1185">Reference proteome</keyword>
<accession>A0A246JHT7</accession>
<gene>
    <name evidence="2" type="ORF">CDN99_06940</name>
</gene>
<proteinExistence type="predicted"/>
<evidence type="ECO:0000313" key="3">
    <source>
        <dbReference type="Proteomes" id="UP000197468"/>
    </source>
</evidence>
<feature type="region of interest" description="Disordered" evidence="1">
    <location>
        <begin position="97"/>
        <end position="121"/>
    </location>
</feature>
<evidence type="ECO:0000313" key="2">
    <source>
        <dbReference type="EMBL" id="OWQ92083.1"/>
    </source>
</evidence>
<dbReference type="EMBL" id="NIOF01000002">
    <property type="protein sequence ID" value="OWQ92083.1"/>
    <property type="molecule type" value="Genomic_DNA"/>
</dbReference>
<organism evidence="2 3">
    <name type="scientific">Roseateles aquatilis</name>
    <dbReference type="NCBI Taxonomy" id="431061"/>
    <lineage>
        <taxon>Bacteria</taxon>
        <taxon>Pseudomonadati</taxon>
        <taxon>Pseudomonadota</taxon>
        <taxon>Betaproteobacteria</taxon>
        <taxon>Burkholderiales</taxon>
        <taxon>Sphaerotilaceae</taxon>
        <taxon>Roseateles</taxon>
    </lineage>
</organism>
<sequence length="314" mass="34153">MPMNRPIAGSSREDLTSSWEDLGAAGVTRRDSLSEQAMSDFLDGLRARGDGGVTYARAQAPDFEDEVEVDAPEEVMRRPAHRQEVAVATRRHGVVVEDNSRRQPSIDASSGSSAANVESAGVVADRPAADRVLLPNIDALRHAEETHGVWAPGAKGSGDRTFRQSVACLLKDMSVMCAKAPTRWRPGAQGKAMLATLRTHFAPLSSVLREDYRQRHEQAGDLYRARESSLVERVLREHLAVGLGTVAPTEGVAMHMRAHLQLARTALLGANRPSQRRHDEMADERETLMFAIDALSDVLGRYTGASVAHPAPAR</sequence>
<dbReference type="AlphaFoldDB" id="A0A246JHT7"/>
<comment type="caution">
    <text evidence="2">The sequence shown here is derived from an EMBL/GenBank/DDBJ whole genome shotgun (WGS) entry which is preliminary data.</text>
</comment>
<name>A0A246JHT7_9BURK</name>
<reference evidence="2 3" key="1">
    <citation type="journal article" date="2008" name="Int. J. Syst. Evol. Microbiol.">
        <title>Description of Roseateles aquatilis sp. nov. and Roseateles terrae sp. nov., in the class Betaproteobacteria, and emended description of the genus Roseateles.</title>
        <authorList>
            <person name="Gomila M."/>
            <person name="Bowien B."/>
            <person name="Falsen E."/>
            <person name="Moore E.R."/>
            <person name="Lalucat J."/>
        </authorList>
    </citation>
    <scope>NUCLEOTIDE SEQUENCE [LARGE SCALE GENOMIC DNA]</scope>
    <source>
        <strain evidence="2 3">CCUG 48205</strain>
    </source>
</reference>
<feature type="compositionally biased region" description="Polar residues" evidence="1">
    <location>
        <begin position="102"/>
        <end position="116"/>
    </location>
</feature>